<keyword evidence="2" id="KW-1185">Reference proteome</keyword>
<dbReference type="RefSeq" id="WP_157718864.1">
    <property type="nucleotide sequence ID" value="NZ_LT629785.1"/>
</dbReference>
<sequence length="128" mass="14973">MPNHYSEDDKERWAEEHFLPIDNSADNVALEIRLRSTCVKGSRYVDRLASSTNFHLHRIKNPNRYFTYFVNAATIPKLGTQKFRMIAENNGVRYTNEYLFATLLRQHVSSDVVEFSEILIKKYGIDLT</sequence>
<name>A0A1H2GQ42_9PSED</name>
<gene>
    <name evidence="1" type="ORF">SAMN05216296_2459</name>
</gene>
<dbReference type="Proteomes" id="UP000243232">
    <property type="component" value="Chromosome I"/>
</dbReference>
<protein>
    <submittedName>
        <fullName evidence="1">Uncharacterized protein</fullName>
    </submittedName>
</protein>
<proteinExistence type="predicted"/>
<reference evidence="2" key="1">
    <citation type="submission" date="2016-10" db="EMBL/GenBank/DDBJ databases">
        <authorList>
            <person name="Varghese N."/>
            <person name="Submissions S."/>
        </authorList>
    </citation>
    <scope>NUCLEOTIDE SEQUENCE [LARGE SCALE GENOMIC DNA]</scope>
    <source>
        <strain evidence="2">DSM 17875</strain>
    </source>
</reference>
<dbReference type="STRING" id="364197.SAMN05216296_2459"/>
<accession>A0A1H2GQ42</accession>
<dbReference type="AlphaFoldDB" id="A0A1H2GQ42"/>
<evidence type="ECO:0000313" key="2">
    <source>
        <dbReference type="Proteomes" id="UP000243232"/>
    </source>
</evidence>
<organism evidence="1 2">
    <name type="scientific">Pseudomonas pohangensis</name>
    <dbReference type="NCBI Taxonomy" id="364197"/>
    <lineage>
        <taxon>Bacteria</taxon>
        <taxon>Pseudomonadati</taxon>
        <taxon>Pseudomonadota</taxon>
        <taxon>Gammaproteobacteria</taxon>
        <taxon>Pseudomonadales</taxon>
        <taxon>Pseudomonadaceae</taxon>
        <taxon>Pseudomonas</taxon>
    </lineage>
</organism>
<dbReference type="EMBL" id="LT629785">
    <property type="protein sequence ID" value="SDU21717.1"/>
    <property type="molecule type" value="Genomic_DNA"/>
</dbReference>
<evidence type="ECO:0000313" key="1">
    <source>
        <dbReference type="EMBL" id="SDU21717.1"/>
    </source>
</evidence>